<reference evidence="2" key="1">
    <citation type="journal article" date="2015" name="Genome Announc.">
        <title>Draft Genome Sequence of the Polyhydroxyalkanoate-Producing Bacterium Burkholderia sacchari LMG 19450 Isolated from Brazilian Sugarcane Plantation Soil.</title>
        <authorList>
            <person name="Alexandrino P.M."/>
            <person name="Mendonca T.T."/>
            <person name="Guaman Bautista L.P."/>
            <person name="Cherix J."/>
            <person name="Lozano-Sakalauskas G.C."/>
            <person name="Fujita A."/>
            <person name="Ramos Filho E."/>
            <person name="Long P."/>
            <person name="Padilla G."/>
            <person name="Taciro M.K."/>
            <person name="Gomez J.G."/>
            <person name="Silva L.F."/>
        </authorList>
    </citation>
    <scope>NUCLEOTIDE SEQUENCE</scope>
    <source>
        <strain evidence="2">LMG 19450</strain>
    </source>
</reference>
<dbReference type="EMBL" id="JTDB02000005">
    <property type="protein sequence ID" value="NLP63364.1"/>
    <property type="molecule type" value="Genomic_DNA"/>
</dbReference>
<feature type="chain" id="PRO_5035930870" evidence="1">
    <location>
        <begin position="25"/>
        <end position="149"/>
    </location>
</feature>
<dbReference type="AlphaFoldDB" id="A0A8T6ZGL4"/>
<reference evidence="2" key="2">
    <citation type="submission" date="2020-04" db="EMBL/GenBank/DDBJ databases">
        <authorList>
            <person name="Alexandrino P."/>
            <person name="Mendonca T."/>
            <person name="Guaman L."/>
            <person name="Cherix J."/>
            <person name="Lozano-Sakalauskas G."/>
            <person name="Fujita A."/>
            <person name="Filho E.R."/>
            <person name="Long P."/>
            <person name="Padilla G."/>
            <person name="Taciro M.K."/>
            <person name="Gomez J.G."/>
            <person name="Silva L.F."/>
            <person name="Torres M."/>
        </authorList>
    </citation>
    <scope>NUCLEOTIDE SEQUENCE</scope>
    <source>
        <strain evidence="2">LMG 19450</strain>
    </source>
</reference>
<comment type="caution">
    <text evidence="2">The sequence shown here is derived from an EMBL/GenBank/DDBJ whole genome shotgun (WGS) entry which is preliminary data.</text>
</comment>
<accession>A0A8T6ZGL4</accession>
<feature type="signal peptide" evidence="1">
    <location>
        <begin position="1"/>
        <end position="24"/>
    </location>
</feature>
<keyword evidence="1" id="KW-0732">Signal</keyword>
<gene>
    <name evidence="2" type="ORF">NH14_019765</name>
</gene>
<organism evidence="2 3">
    <name type="scientific">Paraburkholderia sacchari</name>
    <dbReference type="NCBI Taxonomy" id="159450"/>
    <lineage>
        <taxon>Bacteria</taxon>
        <taxon>Pseudomonadati</taxon>
        <taxon>Pseudomonadota</taxon>
        <taxon>Betaproteobacteria</taxon>
        <taxon>Burkholderiales</taxon>
        <taxon>Burkholderiaceae</taxon>
        <taxon>Paraburkholderia</taxon>
    </lineage>
</organism>
<dbReference type="RefSeq" id="WP_152617106.1">
    <property type="nucleotide sequence ID" value="NZ_CADFGF010000005.1"/>
</dbReference>
<evidence type="ECO:0000313" key="2">
    <source>
        <dbReference type="EMBL" id="NLP63364.1"/>
    </source>
</evidence>
<proteinExistence type="predicted"/>
<name>A0A8T6ZGL4_9BURK</name>
<sequence length="149" mass="16157">MDKLKYLKYSILALAFLYGMGAKAECKGSQNMPSEQVHVAFEVSSSQISASERTRLREWVDMVNSKYAIQNWTTIVGSAAESEPTAKALAMRRAVIVAREALEDGLVNAPLQVKAQVYPVAKSGKTSSDSREVTVEISPGCPSNCCDGH</sequence>
<evidence type="ECO:0000256" key="1">
    <source>
        <dbReference type="SAM" id="SignalP"/>
    </source>
</evidence>
<protein>
    <submittedName>
        <fullName evidence="2">OmpA family protein</fullName>
    </submittedName>
</protein>
<dbReference type="Proteomes" id="UP000030460">
    <property type="component" value="Unassembled WGS sequence"/>
</dbReference>
<keyword evidence="3" id="KW-1185">Reference proteome</keyword>
<dbReference type="OrthoDB" id="9132204at2"/>
<evidence type="ECO:0000313" key="3">
    <source>
        <dbReference type="Proteomes" id="UP000030460"/>
    </source>
</evidence>